<feature type="chain" id="PRO_5014617402" evidence="1">
    <location>
        <begin position="16"/>
        <end position="77"/>
    </location>
</feature>
<feature type="signal peptide" evidence="1">
    <location>
        <begin position="1"/>
        <end position="15"/>
    </location>
</feature>
<dbReference type="EMBL" id="GGFL01014825">
    <property type="protein sequence ID" value="MBW79003.1"/>
    <property type="molecule type" value="Transcribed_RNA"/>
</dbReference>
<organism evidence="2">
    <name type="scientific">Anopheles darlingi</name>
    <name type="common">Mosquito</name>
    <dbReference type="NCBI Taxonomy" id="43151"/>
    <lineage>
        <taxon>Eukaryota</taxon>
        <taxon>Metazoa</taxon>
        <taxon>Ecdysozoa</taxon>
        <taxon>Arthropoda</taxon>
        <taxon>Hexapoda</taxon>
        <taxon>Insecta</taxon>
        <taxon>Pterygota</taxon>
        <taxon>Neoptera</taxon>
        <taxon>Endopterygota</taxon>
        <taxon>Diptera</taxon>
        <taxon>Nematocera</taxon>
        <taxon>Culicoidea</taxon>
        <taxon>Culicidae</taxon>
        <taxon>Anophelinae</taxon>
        <taxon>Anopheles</taxon>
    </lineage>
</organism>
<accession>A0A2M4DN67</accession>
<name>A0A2M4DN67_ANODA</name>
<sequence>MLLLLLVTAVIVCNSEKNEVREQVRGQPAGGILTFGLVRKQSKPPVCDVVRSGRASVRYRLPIDPELSPVLSPGTRM</sequence>
<dbReference type="AlphaFoldDB" id="A0A2M4DN67"/>
<reference evidence="2" key="1">
    <citation type="submission" date="2018-01" db="EMBL/GenBank/DDBJ databases">
        <title>An insight into the sialome of Amazonian anophelines.</title>
        <authorList>
            <person name="Ribeiro J.M."/>
            <person name="Scarpassa V."/>
            <person name="Calvo E."/>
        </authorList>
    </citation>
    <scope>NUCLEOTIDE SEQUENCE</scope>
</reference>
<keyword evidence="1" id="KW-0732">Signal</keyword>
<evidence type="ECO:0000256" key="1">
    <source>
        <dbReference type="SAM" id="SignalP"/>
    </source>
</evidence>
<protein>
    <submittedName>
        <fullName evidence="2">Putative secreted protein</fullName>
    </submittedName>
</protein>
<proteinExistence type="predicted"/>
<evidence type="ECO:0000313" key="2">
    <source>
        <dbReference type="EMBL" id="MBW79003.1"/>
    </source>
</evidence>